<protein>
    <submittedName>
        <fullName evidence="7">Acyl-CoA synthetase (NDP forming)</fullName>
    </submittedName>
</protein>
<dbReference type="Gene3D" id="3.40.50.261">
    <property type="entry name" value="Succinyl-CoA synthetase domains"/>
    <property type="match status" value="2"/>
</dbReference>
<name>A0A1W2CCB5_9FIRM</name>
<dbReference type="PANTHER" id="PTHR43334">
    <property type="entry name" value="ACETATE--COA LIGASE [ADP-FORMING]"/>
    <property type="match status" value="1"/>
</dbReference>
<feature type="domain" description="ATP-grasp" evidence="6">
    <location>
        <begin position="490"/>
        <end position="527"/>
    </location>
</feature>
<evidence type="ECO:0000259" key="6">
    <source>
        <dbReference type="PROSITE" id="PS50975"/>
    </source>
</evidence>
<dbReference type="InterPro" id="IPR032875">
    <property type="entry name" value="Succ_CoA_lig_flav_dom"/>
</dbReference>
<dbReference type="SUPFAM" id="SSF52210">
    <property type="entry name" value="Succinyl-CoA synthetase domains"/>
    <property type="match status" value="2"/>
</dbReference>
<dbReference type="InterPro" id="IPR051538">
    <property type="entry name" value="Acyl-CoA_Synth/Transferase"/>
</dbReference>
<dbReference type="Pfam" id="PF13549">
    <property type="entry name" value="ATP-grasp_5"/>
    <property type="match status" value="1"/>
</dbReference>
<dbReference type="Gene3D" id="3.40.50.720">
    <property type="entry name" value="NAD(P)-binding Rossmann-like Domain"/>
    <property type="match status" value="1"/>
</dbReference>
<dbReference type="PROSITE" id="PS50975">
    <property type="entry name" value="ATP_GRASP"/>
    <property type="match status" value="1"/>
</dbReference>
<dbReference type="Pfam" id="PF13607">
    <property type="entry name" value="Succ_CoA_lig"/>
    <property type="match status" value="1"/>
</dbReference>
<keyword evidence="8" id="KW-1185">Reference proteome</keyword>
<dbReference type="RefSeq" id="WP_084235405.1">
    <property type="nucleotide sequence ID" value="NZ_FWXW01000009.1"/>
</dbReference>
<dbReference type="PANTHER" id="PTHR43334:SF1">
    <property type="entry name" value="3-HYDROXYPROPIONATE--COA LIGASE [ADP-FORMING]"/>
    <property type="match status" value="1"/>
</dbReference>
<keyword evidence="3 5" id="KW-0067">ATP-binding</keyword>
<evidence type="ECO:0000256" key="3">
    <source>
        <dbReference type="ARBA" id="ARBA00022840"/>
    </source>
</evidence>
<organism evidence="7 8">
    <name type="scientific">Papillibacter cinnamivorans DSM 12816</name>
    <dbReference type="NCBI Taxonomy" id="1122930"/>
    <lineage>
        <taxon>Bacteria</taxon>
        <taxon>Bacillati</taxon>
        <taxon>Bacillota</taxon>
        <taxon>Clostridia</taxon>
        <taxon>Eubacteriales</taxon>
        <taxon>Oscillospiraceae</taxon>
        <taxon>Papillibacter</taxon>
    </lineage>
</organism>
<dbReference type="Proteomes" id="UP000192790">
    <property type="component" value="Unassembled WGS sequence"/>
</dbReference>
<dbReference type="SUPFAM" id="SSF56059">
    <property type="entry name" value="Glutathione synthetase ATP-binding domain-like"/>
    <property type="match status" value="1"/>
</dbReference>
<proteinExistence type="inferred from homology"/>
<dbReference type="InterPro" id="IPR016102">
    <property type="entry name" value="Succinyl-CoA_synth-like"/>
</dbReference>
<comment type="similarity">
    <text evidence="4">In the N-terminal section; belongs to the acetate CoA ligase alpha subunit family.</text>
</comment>
<evidence type="ECO:0000256" key="5">
    <source>
        <dbReference type="PROSITE-ProRule" id="PRU00409"/>
    </source>
</evidence>
<dbReference type="FunFam" id="3.30.1490.20:FF:000020">
    <property type="entry name" value="Protein lysine acetyltransferase"/>
    <property type="match status" value="1"/>
</dbReference>
<dbReference type="SUPFAM" id="SSF51735">
    <property type="entry name" value="NAD(P)-binding Rossmann-fold domains"/>
    <property type="match status" value="1"/>
</dbReference>
<sequence>MDLKKVFKPKSVAVVGANDREGSFGYFAAKYALAGEGADRVYFVHPERKELMGKPCYPSLSALPEVVDCAVLCTPGGTVPSLIDEAGKLGVKGSVVFASGFSEEKEAEGKRLEKELVSLARKYDMAVIGPNCVGIMNNIDKKMLWGVETTYEFSGNTGVGVVAQSGFITKYLSEAGFGMSYMTSSGNGNVVTIEDVMDFYAEDGDVRVISVYLEGIKKPAVFASALKKAAQKKKPVIILKSGRSKKGSAATVSHTGNLSGSGQVYDAVFEKFGVVVADDFVDLIALTKMFTHLGGRLPRKATLASLNLSGGETAVCADLSEKYGLVHPEFDEGIKILLTQLLPHFATPNNPLDATTGIMYDAESNKKIYKALLQSEDIGIVTTGVSIEAEKARTSDTQIDGICAAVDEVTLTKPLIVLPSFEGGRNPEYIKRLGERGIFVLTGGEKGYSQIASLIKFSQYDCAKKTLELALSDTDVKATETYALSEFDSKEEIKRFGVSIPAQAVVSSVGELEAALERDFGYPVVLKVNSADILHKTEAGGVKLNVQSKEEAVAAYEEILKSCRAYDPKAKIDGILLQEMAPKGLEIIVGVNNDRLFGPMLLVGLGGIFVEVFRDVALYPAPINRQEALEMLTRLKAYKLLAGYRGSAPLDIGALADLLVAVGDYAVANRDTLKELDLNPVFVYEKGVKAVDTVIVKYK</sequence>
<evidence type="ECO:0000256" key="2">
    <source>
        <dbReference type="ARBA" id="ARBA00022741"/>
    </source>
</evidence>
<keyword evidence="2 5" id="KW-0547">Nucleotide-binding</keyword>
<gene>
    <name evidence="7" type="ORF">SAMN02745168_2745</name>
</gene>
<dbReference type="GO" id="GO:0016874">
    <property type="term" value="F:ligase activity"/>
    <property type="evidence" value="ECO:0007669"/>
    <property type="project" value="UniProtKB-KW"/>
</dbReference>
<reference evidence="7 8" key="1">
    <citation type="submission" date="2017-04" db="EMBL/GenBank/DDBJ databases">
        <authorList>
            <person name="Afonso C.L."/>
            <person name="Miller P.J."/>
            <person name="Scott M.A."/>
            <person name="Spackman E."/>
            <person name="Goraichik I."/>
            <person name="Dimitrov K.M."/>
            <person name="Suarez D.L."/>
            <person name="Swayne D.E."/>
        </authorList>
    </citation>
    <scope>NUCLEOTIDE SEQUENCE [LARGE SCALE GENOMIC DNA]</scope>
    <source>
        <strain evidence="7 8">DSM 12816</strain>
    </source>
</reference>
<accession>A0A1W2CCB5</accession>
<dbReference type="EMBL" id="FWXW01000009">
    <property type="protein sequence ID" value="SMC82771.1"/>
    <property type="molecule type" value="Genomic_DNA"/>
</dbReference>
<dbReference type="InterPro" id="IPR036291">
    <property type="entry name" value="NAD(P)-bd_dom_sf"/>
</dbReference>
<dbReference type="STRING" id="1122930.SAMN02745168_2745"/>
<dbReference type="GO" id="GO:0005524">
    <property type="term" value="F:ATP binding"/>
    <property type="evidence" value="ECO:0007669"/>
    <property type="project" value="UniProtKB-UniRule"/>
</dbReference>
<evidence type="ECO:0000313" key="7">
    <source>
        <dbReference type="EMBL" id="SMC82771.1"/>
    </source>
</evidence>
<dbReference type="Gene3D" id="3.30.1490.20">
    <property type="entry name" value="ATP-grasp fold, A domain"/>
    <property type="match status" value="1"/>
</dbReference>
<keyword evidence="1" id="KW-0436">Ligase</keyword>
<evidence type="ECO:0000256" key="4">
    <source>
        <dbReference type="ARBA" id="ARBA00060888"/>
    </source>
</evidence>
<dbReference type="Gene3D" id="3.30.470.20">
    <property type="entry name" value="ATP-grasp fold, B domain"/>
    <property type="match status" value="1"/>
</dbReference>
<dbReference type="InterPro" id="IPR011761">
    <property type="entry name" value="ATP-grasp"/>
</dbReference>
<dbReference type="InterPro" id="IPR003781">
    <property type="entry name" value="CoA-bd"/>
</dbReference>
<dbReference type="SMART" id="SM00881">
    <property type="entry name" value="CoA_binding"/>
    <property type="match status" value="1"/>
</dbReference>
<evidence type="ECO:0000256" key="1">
    <source>
        <dbReference type="ARBA" id="ARBA00022598"/>
    </source>
</evidence>
<dbReference type="GO" id="GO:0046872">
    <property type="term" value="F:metal ion binding"/>
    <property type="evidence" value="ECO:0007669"/>
    <property type="project" value="InterPro"/>
</dbReference>
<dbReference type="AlphaFoldDB" id="A0A1W2CCB5"/>
<dbReference type="Pfam" id="PF13380">
    <property type="entry name" value="CoA_binding_2"/>
    <property type="match status" value="1"/>
</dbReference>
<dbReference type="OrthoDB" id="9807426at2"/>
<dbReference type="InterPro" id="IPR013815">
    <property type="entry name" value="ATP_grasp_subdomain_1"/>
</dbReference>
<evidence type="ECO:0000313" key="8">
    <source>
        <dbReference type="Proteomes" id="UP000192790"/>
    </source>
</evidence>